<dbReference type="Pfam" id="PF00777">
    <property type="entry name" value="Glyco_transf_29"/>
    <property type="match status" value="1"/>
</dbReference>
<protein>
    <submittedName>
        <fullName evidence="13">CMP-N-acetylneuraminate-beta-1,4-galactoside alpha-2,3-sialyltransferase-like</fullName>
    </submittedName>
</protein>
<organism evidence="12 13">
    <name type="scientific">Saccoglossus kowalevskii</name>
    <name type="common">Acorn worm</name>
    <dbReference type="NCBI Taxonomy" id="10224"/>
    <lineage>
        <taxon>Eukaryota</taxon>
        <taxon>Metazoa</taxon>
        <taxon>Hemichordata</taxon>
        <taxon>Enteropneusta</taxon>
        <taxon>Harrimaniidae</taxon>
        <taxon>Saccoglossus</taxon>
    </lineage>
</organism>
<dbReference type="CDD" id="cd23967">
    <property type="entry name" value="GT29_ST3GAL3_4_5_6"/>
    <property type="match status" value="1"/>
</dbReference>
<keyword evidence="3" id="KW-0328">Glycosyltransferase</keyword>
<sequence length="354" mass="41023">MRYHILRWKYRSMLFMGLACSLIYLLMITNLVDQDQVHQRIASLVGDVDIALYKMRILMNSTEHVEIKVRHCERHHIQHKIKLVIPSFDSNETLFIQHGYNKIRDERFFSLLKLMETSGDNLGVIDDLLKMIPSTNKEDRFGNSCKRCIIVGNSGILRGRRLGSVIDSYDVVMRMNNAPTSHFNLDVGTKTSFRFIFPESAFFDAREYNLDSDVVLVAHKRSDYEWLYAVLKKVPLQGGSFWKKVSTNFPKSPENVRLLHPHIPILARDHLHIPIRASMGIVTLVFALHYCDHVDIVGFGHDPNMPYHYYSTRLVKKSPMIYGHNWDTEITYLKRLLTAGVIGNDLTGFIKRDN</sequence>
<dbReference type="PANTHER" id="PTHR13713">
    <property type="entry name" value="SIALYLTRANSFERASE"/>
    <property type="match status" value="1"/>
</dbReference>
<evidence type="ECO:0000313" key="13">
    <source>
        <dbReference type="RefSeq" id="XP_006816703.1"/>
    </source>
</evidence>
<evidence type="ECO:0000256" key="6">
    <source>
        <dbReference type="ARBA" id="ARBA00022968"/>
    </source>
</evidence>
<comment type="similarity">
    <text evidence="2">Belongs to the glycosyltransferase 29 family.</text>
</comment>
<keyword evidence="9 11" id="KW-0472">Membrane</keyword>
<evidence type="ECO:0000256" key="2">
    <source>
        <dbReference type="ARBA" id="ARBA00006003"/>
    </source>
</evidence>
<evidence type="ECO:0000256" key="5">
    <source>
        <dbReference type="ARBA" id="ARBA00022692"/>
    </source>
</evidence>
<evidence type="ECO:0000256" key="1">
    <source>
        <dbReference type="ARBA" id="ARBA00004323"/>
    </source>
</evidence>
<comment type="subcellular location">
    <subcellularLocation>
        <location evidence="1">Golgi apparatus membrane</location>
        <topology evidence="1">Single-pass type II membrane protein</topology>
    </subcellularLocation>
</comment>
<name>A0ABM0M9L2_SACKO</name>
<dbReference type="InterPro" id="IPR001675">
    <property type="entry name" value="Glyco_trans_29"/>
</dbReference>
<keyword evidence="4" id="KW-0808">Transferase</keyword>
<dbReference type="RefSeq" id="XP_006816703.1">
    <property type="nucleotide sequence ID" value="XM_006816640.1"/>
</dbReference>
<evidence type="ECO:0000256" key="3">
    <source>
        <dbReference type="ARBA" id="ARBA00022676"/>
    </source>
</evidence>
<gene>
    <name evidence="13" type="primary">LOC100371462</name>
</gene>
<dbReference type="PANTHER" id="PTHR13713:SF95">
    <property type="entry name" value="CMP-N-ACETYLNEURAMINATE-BETA-GALACTOSAMIDE- ALPHA-2,3-SIALYLTRANSFERASE 4 ISOFORM 1"/>
    <property type="match status" value="1"/>
</dbReference>
<evidence type="ECO:0000256" key="10">
    <source>
        <dbReference type="ARBA" id="ARBA00023180"/>
    </source>
</evidence>
<dbReference type="GeneID" id="100371462"/>
<reference evidence="13" key="1">
    <citation type="submission" date="2025-08" db="UniProtKB">
        <authorList>
            <consortium name="RefSeq"/>
        </authorList>
    </citation>
    <scope>IDENTIFICATION</scope>
    <source>
        <tissue evidence="13">Testes</tissue>
    </source>
</reference>
<feature type="transmembrane region" description="Helical" evidence="11">
    <location>
        <begin position="12"/>
        <end position="32"/>
    </location>
</feature>
<evidence type="ECO:0000313" key="12">
    <source>
        <dbReference type="Proteomes" id="UP000694865"/>
    </source>
</evidence>
<keyword evidence="12" id="KW-1185">Reference proteome</keyword>
<keyword evidence="7 11" id="KW-1133">Transmembrane helix</keyword>
<dbReference type="InterPro" id="IPR051142">
    <property type="entry name" value="Glycosyltransferase_29"/>
</dbReference>
<keyword evidence="5 11" id="KW-0812">Transmembrane</keyword>
<dbReference type="Proteomes" id="UP000694865">
    <property type="component" value="Unplaced"/>
</dbReference>
<evidence type="ECO:0000256" key="11">
    <source>
        <dbReference type="SAM" id="Phobius"/>
    </source>
</evidence>
<keyword evidence="6" id="KW-0735">Signal-anchor</keyword>
<evidence type="ECO:0000256" key="9">
    <source>
        <dbReference type="ARBA" id="ARBA00023136"/>
    </source>
</evidence>
<proteinExistence type="inferred from homology"/>
<keyword evidence="10" id="KW-0325">Glycoprotein</keyword>
<evidence type="ECO:0000256" key="8">
    <source>
        <dbReference type="ARBA" id="ARBA00023034"/>
    </source>
</evidence>
<accession>A0ABM0M9L2</accession>
<dbReference type="Gene3D" id="3.90.1480.20">
    <property type="entry name" value="Glycosyl transferase family 29"/>
    <property type="match status" value="1"/>
</dbReference>
<dbReference type="InterPro" id="IPR038578">
    <property type="entry name" value="GT29-like_sf"/>
</dbReference>
<evidence type="ECO:0000256" key="7">
    <source>
        <dbReference type="ARBA" id="ARBA00022989"/>
    </source>
</evidence>
<keyword evidence="8" id="KW-0333">Golgi apparatus</keyword>
<evidence type="ECO:0000256" key="4">
    <source>
        <dbReference type="ARBA" id="ARBA00022679"/>
    </source>
</evidence>